<dbReference type="Proteomes" id="UP001187682">
    <property type="component" value="Unassembled WGS sequence"/>
</dbReference>
<keyword evidence="2" id="KW-1185">Reference proteome</keyword>
<dbReference type="EMBL" id="ONZQ02000003">
    <property type="protein sequence ID" value="SPO00196.1"/>
    <property type="molecule type" value="Genomic_DNA"/>
</dbReference>
<organism evidence="1 2">
    <name type="scientific">Cephalotrichum gorgonifer</name>
    <dbReference type="NCBI Taxonomy" id="2041049"/>
    <lineage>
        <taxon>Eukaryota</taxon>
        <taxon>Fungi</taxon>
        <taxon>Dikarya</taxon>
        <taxon>Ascomycota</taxon>
        <taxon>Pezizomycotina</taxon>
        <taxon>Sordariomycetes</taxon>
        <taxon>Hypocreomycetidae</taxon>
        <taxon>Microascales</taxon>
        <taxon>Microascaceae</taxon>
        <taxon>Cephalotrichum</taxon>
    </lineage>
</organism>
<reference evidence="1" key="1">
    <citation type="submission" date="2018-03" db="EMBL/GenBank/DDBJ databases">
        <authorList>
            <person name="Guldener U."/>
        </authorList>
    </citation>
    <scope>NUCLEOTIDE SEQUENCE</scope>
</reference>
<comment type="caution">
    <text evidence="1">The sequence shown here is derived from an EMBL/GenBank/DDBJ whole genome shotgun (WGS) entry which is preliminary data.</text>
</comment>
<dbReference type="AlphaFoldDB" id="A0AAE8ST71"/>
<accession>A0AAE8ST71</accession>
<evidence type="ECO:0000313" key="2">
    <source>
        <dbReference type="Proteomes" id="UP001187682"/>
    </source>
</evidence>
<protein>
    <submittedName>
        <fullName evidence="1">Uncharacterized protein</fullName>
    </submittedName>
</protein>
<name>A0AAE8ST71_9PEZI</name>
<gene>
    <name evidence="1" type="ORF">DNG_03045</name>
</gene>
<evidence type="ECO:0000313" key="1">
    <source>
        <dbReference type="EMBL" id="SPO00196.1"/>
    </source>
</evidence>
<proteinExistence type="predicted"/>
<sequence>MTDKMGAVNQTESTAAPATPFEPSPLDVLVVKTMLAKSGPLPFELVNRIIEWAEYWPCSHSFISYQSPGLMTSRGFGKDILVIRTPPIGFRRPVAHRNSRNGVIPPAPPIQECTPEYFEKYLGALTPTLLHPVRKVVFTIQSHDQGWGGKVADKNTFQGSWTWFEVGQERIDLGATCPDEEKGEKCKHRPLDKPDRLPPNCKLRQTVPVPISKDIGGVLEYKLLPDHAYMIQCNRTANGRPETHTITWSYTDDVHPDSAAAEALVEKGRGRETGMGAFVRSLMVGDEVSVWAKARFPGWTNHVLSIGIDVYWAL</sequence>